<keyword evidence="6" id="KW-1185">Reference proteome</keyword>
<sequence>MKMKEDQGANFVDSQVRSQGFSKLGQVNGGSISGHKNGSELQSEDKMKYLEENPVLDPSSNNSISIMNRQSLPSLKAMADGNSGDAHSASQIRFWDDDDDVQASQLSRPGLDNSTLDQPLERIQSVPFGTPSVVATTINENGEEQAFKKIGDFSLDQLRNDVDKDHRLKKTESLTSTSSPDAAHRLPETNDTNRRERKNAENSNLPNVADKFSERKKKRLLKKMTRVQQDGTLGFDFEEDNEQLAASMFGSETQGRPGDENEEDQTVERVPPLRIVMLIVGTRGDVQPFLAIGKKLQEYGHRVRLATHADFKDFVQSSGIEFYPLGGDPKVLAEYMMKNMSFLSTGPMEVQRQRKQIKLIVNSLVAPCIEPAEGSDTPFNAQAIIANPPVYGHVDVAEYLNVPLHICFTMPWTPTSAFPHPFSHISKSASYKLSYQVVDATVWLGIRSIINDFRKKKCKLSKTSYSNFHASVVNSPTSYLWSPHLVPKPDDWGPLIDVVGFCFLDQASDYKPPEDLVKWLKAGPKPIYVGFGSLPVEDPQGMTKKIIEALRQTKQRAVISQGPTELGKQAEPLDFVYLAQDCPHDWLFPQCAAVIHHGGAGTVAAGLKAACPTTVVPFFGDQFFWGSRIHDRGVGPEPIPAARFSVSKLVDAINFMLKSEVKEKAVEISKGMQAEDGAQGACDAFHKHIRKRIPEILHKTLPSSLPRKTNGEKLSSFCTSCWTCHRSHSNK</sequence>
<dbReference type="AlphaFoldDB" id="A0A8T0H4V0"/>
<keyword evidence="1" id="KW-0808">Transferase</keyword>
<reference evidence="5" key="1">
    <citation type="submission" date="2020-06" db="EMBL/GenBank/DDBJ databases">
        <title>WGS assembly of Ceratodon purpureus strain R40.</title>
        <authorList>
            <person name="Carey S.B."/>
            <person name="Jenkins J."/>
            <person name="Shu S."/>
            <person name="Lovell J.T."/>
            <person name="Sreedasyam A."/>
            <person name="Maumus F."/>
            <person name="Tiley G.P."/>
            <person name="Fernandez-Pozo N."/>
            <person name="Barry K."/>
            <person name="Chen C."/>
            <person name="Wang M."/>
            <person name="Lipzen A."/>
            <person name="Daum C."/>
            <person name="Saski C.A."/>
            <person name="Payton A.C."/>
            <person name="Mcbreen J.C."/>
            <person name="Conrad R.E."/>
            <person name="Kollar L.M."/>
            <person name="Olsson S."/>
            <person name="Huttunen S."/>
            <person name="Landis J.B."/>
            <person name="Wickett N.J."/>
            <person name="Johnson M.G."/>
            <person name="Rensing S.A."/>
            <person name="Grimwood J."/>
            <person name="Schmutz J."/>
            <person name="Mcdaniel S.F."/>
        </authorList>
    </citation>
    <scope>NUCLEOTIDE SEQUENCE</scope>
    <source>
        <strain evidence="5">R40</strain>
    </source>
</reference>
<feature type="region of interest" description="Disordered" evidence="2">
    <location>
        <begin position="96"/>
        <end position="116"/>
    </location>
</feature>
<evidence type="ECO:0000313" key="6">
    <source>
        <dbReference type="Proteomes" id="UP000822688"/>
    </source>
</evidence>
<dbReference type="InterPro" id="IPR002213">
    <property type="entry name" value="UDP_glucos_trans"/>
</dbReference>
<evidence type="ECO:0000256" key="2">
    <source>
        <dbReference type="SAM" id="MobiDB-lite"/>
    </source>
</evidence>
<protein>
    <submittedName>
        <fullName evidence="5">Uncharacterized protein</fullName>
    </submittedName>
</protein>
<dbReference type="PANTHER" id="PTHR48050">
    <property type="entry name" value="STEROL 3-BETA-GLUCOSYLTRANSFERASE"/>
    <property type="match status" value="1"/>
</dbReference>
<feature type="region of interest" description="Disordered" evidence="2">
    <location>
        <begin position="1"/>
        <end position="68"/>
    </location>
</feature>
<evidence type="ECO:0000259" key="3">
    <source>
        <dbReference type="Pfam" id="PF03033"/>
    </source>
</evidence>
<dbReference type="Gene3D" id="3.40.50.2000">
    <property type="entry name" value="Glycogen Phosphorylase B"/>
    <property type="match status" value="2"/>
</dbReference>
<feature type="compositionally biased region" description="Polar residues" evidence="2">
    <location>
        <begin position="12"/>
        <end position="21"/>
    </location>
</feature>
<gene>
    <name evidence="5" type="ORF">KC19_7G012800</name>
</gene>
<feature type="domain" description="Glycosyltransferase family 28 N-terminal" evidence="3">
    <location>
        <begin position="275"/>
        <end position="419"/>
    </location>
</feature>
<organism evidence="5 6">
    <name type="scientific">Ceratodon purpureus</name>
    <name type="common">Fire moss</name>
    <name type="synonym">Dicranum purpureum</name>
    <dbReference type="NCBI Taxonomy" id="3225"/>
    <lineage>
        <taxon>Eukaryota</taxon>
        <taxon>Viridiplantae</taxon>
        <taxon>Streptophyta</taxon>
        <taxon>Embryophyta</taxon>
        <taxon>Bryophyta</taxon>
        <taxon>Bryophytina</taxon>
        <taxon>Bryopsida</taxon>
        <taxon>Dicranidae</taxon>
        <taxon>Pseudoditrichales</taxon>
        <taxon>Ditrichaceae</taxon>
        <taxon>Ceratodon</taxon>
    </lineage>
</organism>
<dbReference type="InterPro" id="IPR050426">
    <property type="entry name" value="Glycosyltransferase_28"/>
</dbReference>
<dbReference type="SUPFAM" id="SSF53756">
    <property type="entry name" value="UDP-Glycosyltransferase/glycogen phosphorylase"/>
    <property type="match status" value="1"/>
</dbReference>
<feature type="region of interest" description="Disordered" evidence="2">
    <location>
        <begin position="166"/>
        <end position="213"/>
    </location>
</feature>
<accession>A0A8T0H4V0</accession>
<feature type="compositionally biased region" description="Polar residues" evidence="2">
    <location>
        <begin position="102"/>
        <end position="116"/>
    </location>
</feature>
<feature type="compositionally biased region" description="Basic and acidic residues" evidence="2">
    <location>
        <begin position="182"/>
        <end position="200"/>
    </location>
</feature>
<name>A0A8T0H4V0_CERPU</name>
<evidence type="ECO:0000259" key="4">
    <source>
        <dbReference type="Pfam" id="PF06722"/>
    </source>
</evidence>
<comment type="caution">
    <text evidence="5">The sequence shown here is derived from an EMBL/GenBank/DDBJ whole genome shotgun (WGS) entry which is preliminary data.</text>
</comment>
<feature type="compositionally biased region" description="Polar residues" evidence="2">
    <location>
        <begin position="58"/>
        <end position="68"/>
    </location>
</feature>
<dbReference type="Proteomes" id="UP000822688">
    <property type="component" value="Chromosome 7"/>
</dbReference>
<dbReference type="FunFam" id="3.40.50.2000:FF:000009">
    <property type="entry name" value="Sterol 3-beta-glucosyltransferase UGT80A2"/>
    <property type="match status" value="1"/>
</dbReference>
<dbReference type="GO" id="GO:0005975">
    <property type="term" value="P:carbohydrate metabolic process"/>
    <property type="evidence" value="ECO:0007669"/>
    <property type="project" value="InterPro"/>
</dbReference>
<dbReference type="PANTHER" id="PTHR48050:SF13">
    <property type="entry name" value="STEROL 3-BETA-GLUCOSYLTRANSFERASE UGT80A2"/>
    <property type="match status" value="1"/>
</dbReference>
<proteinExistence type="predicted"/>
<dbReference type="InterPro" id="IPR010610">
    <property type="entry name" value="EryCIII-like_C"/>
</dbReference>
<feature type="domain" description="Erythromycin biosynthesis protein CIII-like C-terminal" evidence="4">
    <location>
        <begin position="576"/>
        <end position="675"/>
    </location>
</feature>
<dbReference type="Pfam" id="PF03033">
    <property type="entry name" value="Glyco_transf_28"/>
    <property type="match status" value="1"/>
</dbReference>
<dbReference type="EMBL" id="CM026428">
    <property type="protein sequence ID" value="KAG0565765.1"/>
    <property type="molecule type" value="Genomic_DNA"/>
</dbReference>
<dbReference type="InterPro" id="IPR004276">
    <property type="entry name" value="GlycoTrans_28_N"/>
</dbReference>
<dbReference type="CDD" id="cd03784">
    <property type="entry name" value="GT1_Gtf-like"/>
    <property type="match status" value="1"/>
</dbReference>
<evidence type="ECO:0000256" key="1">
    <source>
        <dbReference type="ARBA" id="ARBA00022679"/>
    </source>
</evidence>
<dbReference type="Pfam" id="PF06722">
    <property type="entry name" value="EryCIII-like_C"/>
    <property type="match status" value="1"/>
</dbReference>
<dbReference type="GO" id="GO:0016906">
    <property type="term" value="F:sterol 3-beta-glucosyltransferase activity"/>
    <property type="evidence" value="ECO:0007669"/>
    <property type="project" value="UniProtKB-ARBA"/>
</dbReference>
<evidence type="ECO:0000313" key="5">
    <source>
        <dbReference type="EMBL" id="KAG0565765.1"/>
    </source>
</evidence>